<dbReference type="Proteomes" id="UP000326924">
    <property type="component" value="Unassembled WGS sequence"/>
</dbReference>
<sequence>MLERSCRSREFSRVLGCLANVQAAMIDAATVVSGGGGIARDIKVSHTGGHELGSGHPERVESRMAPETLQAILTLRARWNEGVLGLIQSLPVHRDAVEAEDER</sequence>
<gene>
    <name evidence="1" type="ORF">FN846DRAFT_910504</name>
</gene>
<dbReference type="EMBL" id="VXIS01000204">
    <property type="protein sequence ID" value="KAA8897052.1"/>
    <property type="molecule type" value="Genomic_DNA"/>
</dbReference>
<dbReference type="InParanoid" id="A0A5J5EMW0"/>
<accession>A0A5J5EMW0</accession>
<dbReference type="AlphaFoldDB" id="A0A5J5EMW0"/>
<proteinExistence type="predicted"/>
<protein>
    <submittedName>
        <fullName evidence="1">Uncharacterized protein</fullName>
    </submittedName>
</protein>
<name>A0A5J5EMW0_9PEZI</name>
<organism evidence="1 2">
    <name type="scientific">Sphaerosporella brunnea</name>
    <dbReference type="NCBI Taxonomy" id="1250544"/>
    <lineage>
        <taxon>Eukaryota</taxon>
        <taxon>Fungi</taxon>
        <taxon>Dikarya</taxon>
        <taxon>Ascomycota</taxon>
        <taxon>Pezizomycotina</taxon>
        <taxon>Pezizomycetes</taxon>
        <taxon>Pezizales</taxon>
        <taxon>Pyronemataceae</taxon>
        <taxon>Sphaerosporella</taxon>
    </lineage>
</organism>
<evidence type="ECO:0000313" key="2">
    <source>
        <dbReference type="Proteomes" id="UP000326924"/>
    </source>
</evidence>
<keyword evidence="2" id="KW-1185">Reference proteome</keyword>
<comment type="caution">
    <text evidence="1">The sequence shown here is derived from an EMBL/GenBank/DDBJ whole genome shotgun (WGS) entry which is preliminary data.</text>
</comment>
<evidence type="ECO:0000313" key="1">
    <source>
        <dbReference type="EMBL" id="KAA8897052.1"/>
    </source>
</evidence>
<reference evidence="1 2" key="1">
    <citation type="submission" date="2019-09" db="EMBL/GenBank/DDBJ databases">
        <title>Draft genome of the ectomycorrhizal ascomycete Sphaerosporella brunnea.</title>
        <authorList>
            <consortium name="DOE Joint Genome Institute"/>
            <person name="Benucci G.M."/>
            <person name="Marozzi G."/>
            <person name="Antonielli L."/>
            <person name="Sanchez S."/>
            <person name="Marco P."/>
            <person name="Wang X."/>
            <person name="Falini L.B."/>
            <person name="Barry K."/>
            <person name="Haridas S."/>
            <person name="Lipzen A."/>
            <person name="Labutti K."/>
            <person name="Grigoriev I.V."/>
            <person name="Murat C."/>
            <person name="Martin F."/>
            <person name="Albertini E."/>
            <person name="Donnini D."/>
            <person name="Bonito G."/>
        </authorList>
    </citation>
    <scope>NUCLEOTIDE SEQUENCE [LARGE SCALE GENOMIC DNA]</scope>
    <source>
        <strain evidence="1 2">Sb_GMNB300</strain>
    </source>
</reference>